<dbReference type="Proteomes" id="UP000000742">
    <property type="component" value="Chromosome"/>
</dbReference>
<keyword evidence="3" id="KW-0966">Cell projection</keyword>
<protein>
    <submittedName>
        <fullName evidence="3">Flagellar hook capping protein</fullName>
    </submittedName>
</protein>
<dbReference type="HOGENOM" id="CLU_047535_1_0_9"/>
<accession>B7GGB3</accession>
<evidence type="ECO:0000313" key="4">
    <source>
        <dbReference type="Proteomes" id="UP000000742"/>
    </source>
</evidence>
<dbReference type="GO" id="GO:0044781">
    <property type="term" value="P:bacterial-type flagellum organization"/>
    <property type="evidence" value="ECO:0007669"/>
    <property type="project" value="UniProtKB-KW"/>
</dbReference>
<evidence type="ECO:0000313" key="3">
    <source>
        <dbReference type="EMBL" id="ACJ34095.1"/>
    </source>
</evidence>
<evidence type="ECO:0000256" key="1">
    <source>
        <dbReference type="ARBA" id="ARBA00010577"/>
    </source>
</evidence>
<comment type="similarity">
    <text evidence="1">Belongs to the FlgD family.</text>
</comment>
<keyword evidence="2" id="KW-1005">Bacterial flagellum biogenesis</keyword>
<reference evidence="3 4" key="1">
    <citation type="journal article" date="2008" name="Genome Biol.">
        <title>Encapsulated in silica: genome, proteome and physiology of the thermophilic bacterium Anoxybacillus flavithermus WK1.</title>
        <authorList>
            <person name="Saw J.H."/>
            <person name="Mountain B.W."/>
            <person name="Feng L."/>
            <person name="Omelchenko M.V."/>
            <person name="Hou S."/>
            <person name="Saito J.A."/>
            <person name="Stott M.B."/>
            <person name="Li D."/>
            <person name="Zhao G."/>
            <person name="Wu J."/>
            <person name="Galperin M.Y."/>
            <person name="Koonin E.V."/>
            <person name="Makarova K.S."/>
            <person name="Wolf Y.I."/>
            <person name="Rigden D.J."/>
            <person name="Dunfield P.F."/>
            <person name="Wang L."/>
            <person name="Alam M."/>
        </authorList>
    </citation>
    <scope>NUCLEOTIDE SEQUENCE [LARGE SCALE GENOMIC DNA]</scope>
    <source>
        <strain evidence="4">DSM 21510 / WK1</strain>
    </source>
</reference>
<dbReference type="EMBL" id="CP000922">
    <property type="protein sequence ID" value="ACJ34095.1"/>
    <property type="molecule type" value="Genomic_DNA"/>
</dbReference>
<dbReference type="AlphaFoldDB" id="B7GGB3"/>
<dbReference type="InterPro" id="IPR005648">
    <property type="entry name" value="FlgD"/>
</dbReference>
<dbReference type="eggNOG" id="COG1843">
    <property type="taxonomic scope" value="Bacteria"/>
</dbReference>
<proteinExistence type="inferred from homology"/>
<gene>
    <name evidence="3" type="ordered locus">Aflv_1734</name>
</gene>
<dbReference type="KEGG" id="afl:Aflv_1734"/>
<sequence>MTLNRGDHMTAIDPSLLLSQRQVAQRETGKSSLGKDDFLKILIAQLQHQDPLNPMEDREFISQMANFSSLEQMVNMSNMLSKFIETQTGTSEKLVGTLDALQKLIQQQSAPSLAQYSEWIGKTVTWDEQSGVVRAVVQKGTDIWLELEQGETVLASRVTKVSQ</sequence>
<organism evidence="3 4">
    <name type="scientific">Anoxybacillus flavithermus (strain DSM 21510 / WK1)</name>
    <dbReference type="NCBI Taxonomy" id="491915"/>
    <lineage>
        <taxon>Bacteria</taxon>
        <taxon>Bacillati</taxon>
        <taxon>Bacillota</taxon>
        <taxon>Bacilli</taxon>
        <taxon>Bacillales</taxon>
        <taxon>Anoxybacillaceae</taxon>
        <taxon>Anoxybacillus</taxon>
    </lineage>
</organism>
<keyword evidence="3" id="KW-0282">Flagellum</keyword>
<evidence type="ECO:0000256" key="2">
    <source>
        <dbReference type="ARBA" id="ARBA00022795"/>
    </source>
</evidence>
<dbReference type="Pfam" id="PF03963">
    <property type="entry name" value="FlgD"/>
    <property type="match status" value="1"/>
</dbReference>
<name>B7GGB3_ANOFW</name>
<dbReference type="STRING" id="491915.Aflv_1734"/>
<keyword evidence="3" id="KW-0969">Cilium</keyword>